<organism evidence="2 3">
    <name type="scientific">Diacronema lutheri</name>
    <name type="common">Unicellular marine alga</name>
    <name type="synonym">Monochrysis lutheri</name>
    <dbReference type="NCBI Taxonomy" id="2081491"/>
    <lineage>
        <taxon>Eukaryota</taxon>
        <taxon>Haptista</taxon>
        <taxon>Haptophyta</taxon>
        <taxon>Pavlovophyceae</taxon>
        <taxon>Pavlovales</taxon>
        <taxon>Pavlovaceae</taxon>
        <taxon>Diacronema</taxon>
    </lineage>
</organism>
<name>A0A8J5X8Z2_DIALT</name>
<dbReference type="Proteomes" id="UP000751190">
    <property type="component" value="Unassembled WGS sequence"/>
</dbReference>
<dbReference type="EMBL" id="JAGTXO010000022">
    <property type="protein sequence ID" value="KAG8462048.1"/>
    <property type="molecule type" value="Genomic_DNA"/>
</dbReference>
<gene>
    <name evidence="2" type="ORF">KFE25_011498</name>
</gene>
<sequence length="358" mass="36529">MRELHAQVDDVLAKLEAAKRAREEAEAFARRGAGGAGGDGAERPGLLRRITRGVTGGGSSVSLGGRRTATRTTSGLSTSEPRLASVISRALEAARAAPRASRTSREMSRANHEEEKQGLRTVSGEPYGGFPPRGMGDDVDDGGGGGGAERAGGGAQRGRDVARLAHVGWLGIAPAADTSALAGQHKAAPRAASLSPPPAAMLPAPIARAPRACAEDDDRAVGLEDVWLTDEQPVAADGARRRLPAAHGPLAPRGSGCSDARAHEDEWRSACATSGSPACRVRAVSFAERGGTDAHGDAGERATAGTREAAWPSAPRAGELDALDASGDSVDARAMGRAPEGGAAMPKLPPLPTEISRL</sequence>
<evidence type="ECO:0000313" key="2">
    <source>
        <dbReference type="EMBL" id="KAG8462048.1"/>
    </source>
</evidence>
<proteinExistence type="predicted"/>
<feature type="region of interest" description="Disordered" evidence="1">
    <location>
        <begin position="290"/>
        <end position="358"/>
    </location>
</feature>
<protein>
    <submittedName>
        <fullName evidence="2">Uncharacterized protein</fullName>
    </submittedName>
</protein>
<feature type="region of interest" description="Disordered" evidence="1">
    <location>
        <begin position="93"/>
        <end position="157"/>
    </location>
</feature>
<accession>A0A8J5X8Z2</accession>
<evidence type="ECO:0000313" key="3">
    <source>
        <dbReference type="Proteomes" id="UP000751190"/>
    </source>
</evidence>
<evidence type="ECO:0000256" key="1">
    <source>
        <dbReference type="SAM" id="MobiDB-lite"/>
    </source>
</evidence>
<feature type="compositionally biased region" description="Gly residues" evidence="1">
    <location>
        <begin position="142"/>
        <end position="156"/>
    </location>
</feature>
<comment type="caution">
    <text evidence="2">The sequence shown here is derived from an EMBL/GenBank/DDBJ whole genome shotgun (WGS) entry which is preliminary data.</text>
</comment>
<feature type="compositionally biased region" description="Basic and acidic residues" evidence="1">
    <location>
        <begin position="290"/>
        <end position="300"/>
    </location>
</feature>
<feature type="compositionally biased region" description="Basic and acidic residues" evidence="1">
    <location>
        <begin position="103"/>
        <end position="118"/>
    </location>
</feature>
<reference evidence="2" key="1">
    <citation type="submission" date="2021-05" db="EMBL/GenBank/DDBJ databases">
        <title>The genome of the haptophyte Pavlova lutheri (Diacronema luteri, Pavlovales) - a model for lipid biosynthesis in eukaryotic algae.</title>
        <authorList>
            <person name="Hulatt C.J."/>
            <person name="Posewitz M.C."/>
        </authorList>
    </citation>
    <scope>NUCLEOTIDE SEQUENCE</scope>
    <source>
        <strain evidence="2">NIVA-4/92</strain>
    </source>
</reference>
<feature type="region of interest" description="Disordered" evidence="1">
    <location>
        <begin position="22"/>
        <end position="81"/>
    </location>
</feature>
<keyword evidence="3" id="KW-1185">Reference proteome</keyword>
<feature type="compositionally biased region" description="Low complexity" evidence="1">
    <location>
        <begin position="60"/>
        <end position="79"/>
    </location>
</feature>
<dbReference type="AlphaFoldDB" id="A0A8J5X8Z2"/>